<dbReference type="AlphaFoldDB" id="A0A1K2H8B3"/>
<organism evidence="1 2">
    <name type="scientific">Pseudolactococcus chungangensis CAU 28 = DSM 22330</name>
    <dbReference type="NCBI Taxonomy" id="1122154"/>
    <lineage>
        <taxon>Bacteria</taxon>
        <taxon>Bacillati</taxon>
        <taxon>Bacillota</taxon>
        <taxon>Bacilli</taxon>
        <taxon>Lactobacillales</taxon>
        <taxon>Streptococcaceae</taxon>
        <taxon>Pseudolactococcus</taxon>
    </lineage>
</organism>
<protein>
    <submittedName>
        <fullName evidence="1">Uncharacterized protein</fullName>
    </submittedName>
</protein>
<gene>
    <name evidence="1" type="ORF">SAMN02746068_00724</name>
</gene>
<dbReference type="RefSeq" id="WP_167362568.1">
    <property type="nucleotide sequence ID" value="NZ_FPKS01000003.1"/>
</dbReference>
<accession>A0A1K2H8B3</accession>
<name>A0A1K2H8B3_9LACT</name>
<dbReference type="Proteomes" id="UP000185655">
    <property type="component" value="Unassembled WGS sequence"/>
</dbReference>
<reference evidence="1 2" key="1">
    <citation type="submission" date="2016-11" db="EMBL/GenBank/DDBJ databases">
        <authorList>
            <person name="Jaros S."/>
            <person name="Januszkiewicz K."/>
            <person name="Wedrychowicz H."/>
        </authorList>
    </citation>
    <scope>NUCLEOTIDE SEQUENCE [LARGE SCALE GENOMIC DNA]</scope>
    <source>
        <strain evidence="1 2">DSM 22330</strain>
    </source>
</reference>
<dbReference type="STRING" id="1122154.SAMN02746068_00724"/>
<sequence>MSETLEEKDDRIAHLKAYMSAYTLAVDELFGVDTANQVRELARKKLNDSLKGG</sequence>
<proteinExistence type="predicted"/>
<evidence type="ECO:0000313" key="1">
    <source>
        <dbReference type="EMBL" id="SFZ73017.1"/>
    </source>
</evidence>
<evidence type="ECO:0000313" key="2">
    <source>
        <dbReference type="Proteomes" id="UP000185655"/>
    </source>
</evidence>
<dbReference type="EMBL" id="FPKS01000003">
    <property type="protein sequence ID" value="SFZ73017.1"/>
    <property type="molecule type" value="Genomic_DNA"/>
</dbReference>